<organism evidence="16 17">
    <name type="scientific">Lysinibacillus composti</name>
    <dbReference type="NCBI Taxonomy" id="720633"/>
    <lineage>
        <taxon>Bacteria</taxon>
        <taxon>Bacillati</taxon>
        <taxon>Bacillota</taxon>
        <taxon>Bacilli</taxon>
        <taxon>Bacillales</taxon>
        <taxon>Bacillaceae</taxon>
        <taxon>Lysinibacillus</taxon>
    </lineage>
</organism>
<evidence type="ECO:0000256" key="8">
    <source>
        <dbReference type="ARBA" id="ARBA00022777"/>
    </source>
</evidence>
<keyword evidence="10" id="KW-0902">Two-component regulatory system</keyword>
<feature type="transmembrane region" description="Helical" evidence="12">
    <location>
        <begin position="187"/>
        <end position="210"/>
    </location>
</feature>
<dbReference type="InterPro" id="IPR005467">
    <property type="entry name" value="His_kinase_dom"/>
</dbReference>
<keyword evidence="9" id="KW-0067">ATP-binding</keyword>
<dbReference type="PROSITE" id="PS50885">
    <property type="entry name" value="HAMP"/>
    <property type="match status" value="1"/>
</dbReference>
<dbReference type="SUPFAM" id="SSF47384">
    <property type="entry name" value="Homodimeric domain of signal transducing histidine kinase"/>
    <property type="match status" value="1"/>
</dbReference>
<evidence type="ECO:0000256" key="1">
    <source>
        <dbReference type="ARBA" id="ARBA00000085"/>
    </source>
</evidence>
<dbReference type="GO" id="GO:0005886">
    <property type="term" value="C:plasma membrane"/>
    <property type="evidence" value="ECO:0007669"/>
    <property type="project" value="UniProtKB-SubCell"/>
</dbReference>
<dbReference type="Gene3D" id="3.30.450.20">
    <property type="entry name" value="PAS domain"/>
    <property type="match status" value="2"/>
</dbReference>
<dbReference type="OrthoDB" id="9813151at2"/>
<sequence length="614" mass="69828">MRKVSFFKSIHVKLVLIYVLLIIIALQIIGLYFSNQLEDNLKENFQRSIFERIDLVQYSIREEMLKDHDDAPLSLEQSLTMILREFSTGDVNEIRVVDNRNKVLATSEIESKSIVGQRSNDDVAPKSISTETYSDKIALDTETRKRVWILATPVFNTVGPDGDVIGAIYIESNIEKVFEQMGEINRIFAGGTAISLAITIILGILIARTITRPILDMRRQAQAMARGNFSRKVRVYGNDEIGQLAISFNHLTNRLQEATSTTEAERRKLTSVLSNMTDGVIATDRKGKIILINEPALSLLNVLREETLNRPIASVLGLDKEYSFEDLINMKDPINLDFSTPDINFILRASFSVIQKETGFVNGLITVLHDITEQQKIEMERREFVANVSHELRTPLTTMRSYLEALSDGAWKDENIAPSFLNVTQTETERMIRLVNDLLNLSKMDSRDYKLNKELVEFNMFFNRIIDRFEMSKSQDVQFIRYIPETTYFVDIDTDKLTQVIDNIISNALKYSPDGGNIRFGFTVQENMLKVMVSDDGMGIPKENLSRIFDRFYRVDRARSRAMGGTGLGLAIAKEMIAAHGGKIWAESELGEGTTIFFTLPFELDELDEVGDWE</sequence>
<evidence type="ECO:0000313" key="16">
    <source>
        <dbReference type="EMBL" id="RQW74008.1"/>
    </source>
</evidence>
<proteinExistence type="predicted"/>
<dbReference type="InterPro" id="IPR003660">
    <property type="entry name" value="HAMP_dom"/>
</dbReference>
<keyword evidence="17" id="KW-1185">Reference proteome</keyword>
<dbReference type="CDD" id="cd00075">
    <property type="entry name" value="HATPase"/>
    <property type="match status" value="1"/>
</dbReference>
<dbReference type="InterPro" id="IPR035965">
    <property type="entry name" value="PAS-like_dom_sf"/>
</dbReference>
<dbReference type="Gene3D" id="1.10.287.130">
    <property type="match status" value="1"/>
</dbReference>
<dbReference type="NCBIfam" id="NF033092">
    <property type="entry name" value="HK_WalK"/>
    <property type="match status" value="1"/>
</dbReference>
<dbReference type="Gene3D" id="1.10.8.500">
    <property type="entry name" value="HAMP domain in histidine kinase"/>
    <property type="match status" value="1"/>
</dbReference>
<dbReference type="FunFam" id="1.10.287.130:FF:000001">
    <property type="entry name" value="Two-component sensor histidine kinase"/>
    <property type="match status" value="1"/>
</dbReference>
<dbReference type="SMART" id="SM00091">
    <property type="entry name" value="PAS"/>
    <property type="match status" value="1"/>
</dbReference>
<protein>
    <recommendedName>
        <fullName evidence="3">histidine kinase</fullName>
        <ecNumber evidence="3">2.7.13.3</ecNumber>
    </recommendedName>
</protein>
<evidence type="ECO:0000256" key="3">
    <source>
        <dbReference type="ARBA" id="ARBA00012438"/>
    </source>
</evidence>
<dbReference type="InterPro" id="IPR036890">
    <property type="entry name" value="HATPase_C_sf"/>
</dbReference>
<keyword evidence="5" id="KW-0597">Phosphoprotein</keyword>
<evidence type="ECO:0000256" key="12">
    <source>
        <dbReference type="SAM" id="Phobius"/>
    </source>
</evidence>
<dbReference type="Pfam" id="PF02518">
    <property type="entry name" value="HATPase_c"/>
    <property type="match status" value="1"/>
</dbReference>
<dbReference type="GO" id="GO:0000155">
    <property type="term" value="F:phosphorelay sensor kinase activity"/>
    <property type="evidence" value="ECO:0007669"/>
    <property type="project" value="InterPro"/>
</dbReference>
<keyword evidence="7" id="KW-0547">Nucleotide-binding</keyword>
<name>A0A3N9UCE0_9BACI</name>
<evidence type="ECO:0000256" key="4">
    <source>
        <dbReference type="ARBA" id="ARBA00022475"/>
    </source>
</evidence>
<dbReference type="CDD" id="cd00082">
    <property type="entry name" value="HisKA"/>
    <property type="match status" value="1"/>
</dbReference>
<dbReference type="InterPro" id="IPR050351">
    <property type="entry name" value="BphY/WalK/GraS-like"/>
</dbReference>
<keyword evidence="4" id="KW-1003">Cell membrane</keyword>
<dbReference type="GO" id="GO:0016036">
    <property type="term" value="P:cellular response to phosphate starvation"/>
    <property type="evidence" value="ECO:0007669"/>
    <property type="project" value="TreeGrafter"/>
</dbReference>
<dbReference type="InterPro" id="IPR036097">
    <property type="entry name" value="HisK_dim/P_sf"/>
</dbReference>
<evidence type="ECO:0000259" key="15">
    <source>
        <dbReference type="PROSITE" id="PS50885"/>
    </source>
</evidence>
<evidence type="ECO:0000256" key="9">
    <source>
        <dbReference type="ARBA" id="ARBA00022840"/>
    </source>
</evidence>
<feature type="domain" description="Histidine kinase" evidence="13">
    <location>
        <begin position="387"/>
        <end position="604"/>
    </location>
</feature>
<dbReference type="PANTHER" id="PTHR45453">
    <property type="entry name" value="PHOSPHATE REGULON SENSOR PROTEIN PHOR"/>
    <property type="match status" value="1"/>
</dbReference>
<dbReference type="Proteomes" id="UP000274033">
    <property type="component" value="Unassembled WGS sequence"/>
</dbReference>
<dbReference type="PANTHER" id="PTHR45453:SF1">
    <property type="entry name" value="PHOSPHATE REGULON SENSOR PROTEIN PHOR"/>
    <property type="match status" value="1"/>
</dbReference>
<comment type="caution">
    <text evidence="16">The sequence shown here is derived from an EMBL/GenBank/DDBJ whole genome shotgun (WGS) entry which is preliminary data.</text>
</comment>
<keyword evidence="12" id="KW-1133">Transmembrane helix</keyword>
<gene>
    <name evidence="16" type="primary">walK</name>
    <name evidence="16" type="ORF">EBB45_13770</name>
</gene>
<dbReference type="SUPFAM" id="SSF55785">
    <property type="entry name" value="PYP-like sensor domain (PAS domain)"/>
    <property type="match status" value="1"/>
</dbReference>
<dbReference type="InterPro" id="IPR003594">
    <property type="entry name" value="HATPase_dom"/>
</dbReference>
<feature type="domain" description="HAMP" evidence="15">
    <location>
        <begin position="208"/>
        <end position="260"/>
    </location>
</feature>
<keyword evidence="6" id="KW-0808">Transferase</keyword>
<keyword evidence="11 12" id="KW-0472">Membrane</keyword>
<dbReference type="SMART" id="SM00388">
    <property type="entry name" value="HisKA"/>
    <property type="match status" value="1"/>
</dbReference>
<dbReference type="PRINTS" id="PR00344">
    <property type="entry name" value="BCTRLSENSOR"/>
</dbReference>
<dbReference type="GO" id="GO:0004721">
    <property type="term" value="F:phosphoprotein phosphatase activity"/>
    <property type="evidence" value="ECO:0007669"/>
    <property type="project" value="TreeGrafter"/>
</dbReference>
<reference evidence="16 17" key="1">
    <citation type="journal article" date="2013" name="J. Microbiol.">
        <title>Lysinibacillus chungkukjangi sp. nov., isolated from Chungkukjang, Korean fermented soybean food.</title>
        <authorList>
            <person name="Kim S.J."/>
            <person name="Jang Y.H."/>
            <person name="Hamada M."/>
            <person name="Ahn J.H."/>
            <person name="Weon H.Y."/>
            <person name="Suzuki K."/>
            <person name="Whang K.S."/>
            <person name="Kwon S.W."/>
        </authorList>
    </citation>
    <scope>NUCLEOTIDE SEQUENCE [LARGE SCALE GENOMIC DNA]</scope>
    <source>
        <strain evidence="16 17">MCCC 1A12701</strain>
    </source>
</reference>
<dbReference type="PROSITE" id="PS50112">
    <property type="entry name" value="PAS"/>
    <property type="match status" value="1"/>
</dbReference>
<dbReference type="InterPro" id="IPR000014">
    <property type="entry name" value="PAS"/>
</dbReference>
<comment type="subcellular location">
    <subcellularLocation>
        <location evidence="2">Cell membrane</location>
        <topology evidence="2">Multi-pass membrane protein</topology>
    </subcellularLocation>
</comment>
<keyword evidence="8 16" id="KW-0418">Kinase</keyword>
<evidence type="ECO:0000259" key="13">
    <source>
        <dbReference type="PROSITE" id="PS50109"/>
    </source>
</evidence>
<dbReference type="FunFam" id="3.30.565.10:FF:000006">
    <property type="entry name" value="Sensor histidine kinase WalK"/>
    <property type="match status" value="1"/>
</dbReference>
<dbReference type="EC" id="2.7.13.3" evidence="3"/>
<dbReference type="AlphaFoldDB" id="A0A3N9UCE0"/>
<dbReference type="InterPro" id="IPR057640">
    <property type="entry name" value="Cache_WalK"/>
</dbReference>
<dbReference type="EMBL" id="RRCT01000013">
    <property type="protein sequence ID" value="RQW74008.1"/>
    <property type="molecule type" value="Genomic_DNA"/>
</dbReference>
<feature type="transmembrane region" description="Helical" evidence="12">
    <location>
        <begin position="12"/>
        <end position="33"/>
    </location>
</feature>
<dbReference type="CDD" id="cd06225">
    <property type="entry name" value="HAMP"/>
    <property type="match status" value="1"/>
</dbReference>
<dbReference type="SUPFAM" id="SSF55874">
    <property type="entry name" value="ATPase domain of HSP90 chaperone/DNA topoisomerase II/histidine kinase"/>
    <property type="match status" value="1"/>
</dbReference>
<dbReference type="PROSITE" id="PS50109">
    <property type="entry name" value="HIS_KIN"/>
    <property type="match status" value="1"/>
</dbReference>
<dbReference type="Pfam" id="PF00512">
    <property type="entry name" value="HisKA"/>
    <property type="match status" value="1"/>
</dbReference>
<dbReference type="Gene3D" id="3.30.565.10">
    <property type="entry name" value="Histidine kinase-like ATPase, C-terminal domain"/>
    <property type="match status" value="1"/>
</dbReference>
<dbReference type="Pfam" id="PF00672">
    <property type="entry name" value="HAMP"/>
    <property type="match status" value="1"/>
</dbReference>
<dbReference type="InterPro" id="IPR004358">
    <property type="entry name" value="Sig_transdc_His_kin-like_C"/>
</dbReference>
<evidence type="ECO:0000259" key="14">
    <source>
        <dbReference type="PROSITE" id="PS50112"/>
    </source>
</evidence>
<dbReference type="SMART" id="SM00304">
    <property type="entry name" value="HAMP"/>
    <property type="match status" value="1"/>
</dbReference>
<keyword evidence="12" id="KW-0812">Transmembrane</keyword>
<feature type="domain" description="PAS" evidence="14">
    <location>
        <begin position="265"/>
        <end position="310"/>
    </location>
</feature>
<evidence type="ECO:0000256" key="6">
    <source>
        <dbReference type="ARBA" id="ARBA00022679"/>
    </source>
</evidence>
<evidence type="ECO:0000256" key="10">
    <source>
        <dbReference type="ARBA" id="ARBA00023012"/>
    </source>
</evidence>
<dbReference type="SUPFAM" id="SSF158472">
    <property type="entry name" value="HAMP domain-like"/>
    <property type="match status" value="1"/>
</dbReference>
<evidence type="ECO:0000256" key="11">
    <source>
        <dbReference type="ARBA" id="ARBA00023136"/>
    </source>
</evidence>
<dbReference type="Pfam" id="PF23846">
    <property type="entry name" value="Cache_WalK"/>
    <property type="match status" value="1"/>
</dbReference>
<dbReference type="CDD" id="cd00130">
    <property type="entry name" value="PAS"/>
    <property type="match status" value="1"/>
</dbReference>
<dbReference type="GO" id="GO:0005524">
    <property type="term" value="F:ATP binding"/>
    <property type="evidence" value="ECO:0007669"/>
    <property type="project" value="UniProtKB-KW"/>
</dbReference>
<dbReference type="RefSeq" id="WP_124765697.1">
    <property type="nucleotide sequence ID" value="NZ_JAFBDY010000013.1"/>
</dbReference>
<dbReference type="InterPro" id="IPR003661">
    <property type="entry name" value="HisK_dim/P_dom"/>
</dbReference>
<dbReference type="InterPro" id="IPR049814">
    <property type="entry name" value="Resp_reg_WalK"/>
</dbReference>
<evidence type="ECO:0000256" key="2">
    <source>
        <dbReference type="ARBA" id="ARBA00004651"/>
    </source>
</evidence>
<dbReference type="SMART" id="SM00387">
    <property type="entry name" value="HATPase_c"/>
    <property type="match status" value="1"/>
</dbReference>
<evidence type="ECO:0000256" key="7">
    <source>
        <dbReference type="ARBA" id="ARBA00022741"/>
    </source>
</evidence>
<accession>A0A3N9UCE0</accession>
<dbReference type="Pfam" id="PF13426">
    <property type="entry name" value="PAS_9"/>
    <property type="match status" value="1"/>
</dbReference>
<evidence type="ECO:0000313" key="17">
    <source>
        <dbReference type="Proteomes" id="UP000274033"/>
    </source>
</evidence>
<evidence type="ECO:0000256" key="5">
    <source>
        <dbReference type="ARBA" id="ARBA00022553"/>
    </source>
</evidence>
<comment type="catalytic activity">
    <reaction evidence="1">
        <text>ATP + protein L-histidine = ADP + protein N-phospho-L-histidine.</text>
        <dbReference type="EC" id="2.7.13.3"/>
    </reaction>
</comment>